<organism evidence="1 2">
    <name type="scientific">Methylobacterium haplocladii</name>
    <dbReference type="NCBI Taxonomy" id="1176176"/>
    <lineage>
        <taxon>Bacteria</taxon>
        <taxon>Pseudomonadati</taxon>
        <taxon>Pseudomonadota</taxon>
        <taxon>Alphaproteobacteria</taxon>
        <taxon>Hyphomicrobiales</taxon>
        <taxon>Methylobacteriaceae</taxon>
        <taxon>Methylobacterium</taxon>
    </lineage>
</organism>
<name>A0A512IW49_9HYPH</name>
<gene>
    <name evidence="1" type="ORF">MHA02_43190</name>
</gene>
<keyword evidence="2" id="KW-1185">Reference proteome</keyword>
<accession>A0A512IW49</accession>
<reference evidence="1 2" key="1">
    <citation type="submission" date="2019-07" db="EMBL/GenBank/DDBJ databases">
        <title>Whole genome shotgun sequence of Methylobacterium haplocladii NBRC 107714.</title>
        <authorList>
            <person name="Hosoyama A."/>
            <person name="Uohara A."/>
            <person name="Ohji S."/>
            <person name="Ichikawa N."/>
        </authorList>
    </citation>
    <scope>NUCLEOTIDE SEQUENCE [LARGE SCALE GENOMIC DNA]</scope>
    <source>
        <strain evidence="1 2">NBRC 107714</strain>
    </source>
</reference>
<dbReference type="OrthoDB" id="8004165at2"/>
<protein>
    <submittedName>
        <fullName evidence="1">Uncharacterized protein</fullName>
    </submittedName>
</protein>
<proteinExistence type="predicted"/>
<dbReference type="EMBL" id="BJZT01000073">
    <property type="protein sequence ID" value="GEP01932.1"/>
    <property type="molecule type" value="Genomic_DNA"/>
</dbReference>
<evidence type="ECO:0000313" key="2">
    <source>
        <dbReference type="Proteomes" id="UP000321258"/>
    </source>
</evidence>
<dbReference type="RefSeq" id="WP_147082652.1">
    <property type="nucleotide sequence ID" value="NZ_BJZT01000073.1"/>
</dbReference>
<evidence type="ECO:0000313" key="1">
    <source>
        <dbReference type="EMBL" id="GEP01932.1"/>
    </source>
</evidence>
<dbReference type="AlphaFoldDB" id="A0A512IW49"/>
<comment type="caution">
    <text evidence="1">The sequence shown here is derived from an EMBL/GenBank/DDBJ whole genome shotgun (WGS) entry which is preliminary data.</text>
</comment>
<sequence>MGEDDPIELNWRSVPASNPVERVARALCAHDGLNPDTLVFLDRRERVVGHDGIAEMRPATDPAWKRYAKEAGRLVAAFEAYQEV</sequence>
<dbReference type="Proteomes" id="UP000321258">
    <property type="component" value="Unassembled WGS sequence"/>
</dbReference>